<evidence type="ECO:0000256" key="1">
    <source>
        <dbReference type="SAM" id="Coils"/>
    </source>
</evidence>
<keyword evidence="4" id="KW-1185">Reference proteome</keyword>
<reference evidence="4" key="1">
    <citation type="journal article" date="2019" name="Int. J. Syst. Evol. Microbiol.">
        <title>The Global Catalogue of Microorganisms (GCM) 10K type strain sequencing project: providing services to taxonomists for standard genome sequencing and annotation.</title>
        <authorList>
            <consortium name="The Broad Institute Genomics Platform"/>
            <consortium name="The Broad Institute Genome Sequencing Center for Infectious Disease"/>
            <person name="Wu L."/>
            <person name="Ma J."/>
        </authorList>
    </citation>
    <scope>NUCLEOTIDE SEQUENCE [LARGE SCALE GENOMIC DNA]</scope>
    <source>
        <strain evidence="4">KCTC 42984</strain>
    </source>
</reference>
<gene>
    <name evidence="3" type="ORF">ACFOD9_10415</name>
</gene>
<keyword evidence="2" id="KW-1133">Transmembrane helix</keyword>
<dbReference type="InterPro" id="IPR050445">
    <property type="entry name" value="Bact_polysacc_biosynth/exp"/>
</dbReference>
<dbReference type="InterPro" id="IPR014345">
    <property type="entry name" value="XrtA_polysacc_chain"/>
</dbReference>
<feature type="transmembrane region" description="Helical" evidence="2">
    <location>
        <begin position="479"/>
        <end position="499"/>
    </location>
</feature>
<evidence type="ECO:0000313" key="3">
    <source>
        <dbReference type="EMBL" id="MFC3174666.1"/>
    </source>
</evidence>
<comment type="caution">
    <text evidence="3">The sequence shown here is derived from an EMBL/GenBank/DDBJ whole genome shotgun (WGS) entry which is preliminary data.</text>
</comment>
<keyword evidence="2" id="KW-0472">Membrane</keyword>
<protein>
    <submittedName>
        <fullName evidence="3">XrtA system polysaccharide chain length determinant</fullName>
    </submittedName>
</protein>
<proteinExistence type="predicted"/>
<keyword evidence="2" id="KW-0812">Transmembrane</keyword>
<dbReference type="Proteomes" id="UP001595604">
    <property type="component" value="Unassembled WGS sequence"/>
</dbReference>
<sequence>MNGLIEELRAALFTVWSRKWIALGVAWAICLVGWLAVAAIPNSYESKARIFVQLDDPLAEQIGIGVGDRRRDMDRVRQTLTSAINLEKVVRGTALGDGIASPKQMEAAVLALGKAVKVVSQQDNLFEITALSSDGSRSDAESARLSHDVVQKMIDIFHEENLAGGRGEMTDTLEFMNQQLTARQKQLEEAEQRRLVFEAKYPELSEGGAGLLQRMEAARMQLRGIDADIAAAQSSLAAINGQLAGTPASMPGVAAGGARGALAQASADLSAMRARGLTDSHPDVIAMKAQVAQLRGAAAAEGPGSGVPNPAYASLQSIRAEKQASLQALQARRAAAQADLARVDAQQSANPAVAAEAQRISRDYDVLKQQYDKLLQDREALRLRGQVETERSAVKFQVIDPPTTPRSPAAPNRPLLLFAVLVVGLGGGVAGAFGLGQLRKTFQTSARLEQALGLPVLGAISLVRTEATRRIEARRLKYFMAGSAALGAVFLLLLGIEFVQRQMVA</sequence>
<organism evidence="3 4">
    <name type="scientific">Novosphingobium bradum</name>
    <dbReference type="NCBI Taxonomy" id="1737444"/>
    <lineage>
        <taxon>Bacteria</taxon>
        <taxon>Pseudomonadati</taxon>
        <taxon>Pseudomonadota</taxon>
        <taxon>Alphaproteobacteria</taxon>
        <taxon>Sphingomonadales</taxon>
        <taxon>Sphingomonadaceae</taxon>
        <taxon>Novosphingobium</taxon>
    </lineage>
</organism>
<dbReference type="RefSeq" id="WP_379510050.1">
    <property type="nucleotide sequence ID" value="NZ_JBHRTQ010000009.1"/>
</dbReference>
<dbReference type="NCBIfam" id="TIGR03007">
    <property type="entry name" value="pepcterm_ChnLen"/>
    <property type="match status" value="1"/>
</dbReference>
<evidence type="ECO:0000256" key="2">
    <source>
        <dbReference type="SAM" id="Phobius"/>
    </source>
</evidence>
<dbReference type="PANTHER" id="PTHR32309">
    <property type="entry name" value="TYROSINE-PROTEIN KINASE"/>
    <property type="match status" value="1"/>
</dbReference>
<feature type="coiled-coil region" evidence="1">
    <location>
        <begin position="312"/>
        <end position="384"/>
    </location>
</feature>
<feature type="transmembrane region" description="Helical" evidence="2">
    <location>
        <begin position="415"/>
        <end position="438"/>
    </location>
</feature>
<feature type="transmembrane region" description="Helical" evidence="2">
    <location>
        <begin position="20"/>
        <end position="40"/>
    </location>
</feature>
<keyword evidence="1" id="KW-0175">Coiled coil</keyword>
<accession>A0ABV7IVN6</accession>
<evidence type="ECO:0000313" key="4">
    <source>
        <dbReference type="Proteomes" id="UP001595604"/>
    </source>
</evidence>
<dbReference type="EMBL" id="JBHRTQ010000009">
    <property type="protein sequence ID" value="MFC3174666.1"/>
    <property type="molecule type" value="Genomic_DNA"/>
</dbReference>
<dbReference type="PANTHER" id="PTHR32309:SF31">
    <property type="entry name" value="CAPSULAR EXOPOLYSACCHARIDE FAMILY"/>
    <property type="match status" value="1"/>
</dbReference>
<name>A0ABV7IVN6_9SPHN</name>